<protein>
    <recommendedName>
        <fullName evidence="2">Outer membrane protein beta-barrel domain-containing protein</fullName>
    </recommendedName>
</protein>
<dbReference type="EMBL" id="CP129968">
    <property type="protein sequence ID" value="WKK82452.1"/>
    <property type="molecule type" value="Genomic_DNA"/>
</dbReference>
<sequence>MKKTNLMILIVGFIFLNHQLKAQESEKPKTLMDSESINTEAIGFFVAPSFGFTQMDGSTTSLLNLRSGVTYKDVSIGAYFSTSLNEINPESETLPNIYMDYWTAGGFVEYTLLSKNIFHLTFPLYLGYGEVQMDNEDGDPGLGEANFFQVEPSALLEVNLHPNIRFNLGAGYRFVGEMNYRNFNQTDMSGFTAYLGFKFGLFK</sequence>
<dbReference type="KEGG" id="marp:QYS47_10590"/>
<accession>A0AA49GCS3</accession>
<organism evidence="1">
    <name type="scientific">Marivirga arenosa</name>
    <dbReference type="NCBI Taxonomy" id="3059076"/>
    <lineage>
        <taxon>Bacteria</taxon>
        <taxon>Pseudomonadati</taxon>
        <taxon>Bacteroidota</taxon>
        <taxon>Cytophagia</taxon>
        <taxon>Cytophagales</taxon>
        <taxon>Marivirgaceae</taxon>
        <taxon>Marivirga</taxon>
    </lineage>
</organism>
<reference evidence="1" key="1">
    <citation type="submission" date="2023-08" db="EMBL/GenBank/DDBJ databases">
        <title>Comparative genomics and taxonomic characterization of three novel marine species of genus Marivirga.</title>
        <authorList>
            <person name="Muhammad N."/>
            <person name="Kim S.-G."/>
        </authorList>
    </citation>
    <scope>NUCLEOTIDE SEQUENCE</scope>
    <source>
        <strain evidence="1">BKB1-2</strain>
    </source>
</reference>
<evidence type="ECO:0000313" key="1">
    <source>
        <dbReference type="EMBL" id="WKK82452.1"/>
    </source>
</evidence>
<dbReference type="Proteomes" id="UP001232019">
    <property type="component" value="Chromosome"/>
</dbReference>
<dbReference type="RefSeq" id="WP_302128005.1">
    <property type="nucleotide sequence ID" value="NZ_CP129968.2"/>
</dbReference>
<dbReference type="AlphaFoldDB" id="A0AA49GCS3"/>
<gene>
    <name evidence="1" type="ORF">QYS47_10590</name>
</gene>
<name>A0AA49GCS3_9BACT</name>
<evidence type="ECO:0008006" key="2">
    <source>
        <dbReference type="Google" id="ProtNLM"/>
    </source>
</evidence>
<proteinExistence type="predicted"/>